<dbReference type="InterPro" id="IPR001926">
    <property type="entry name" value="TrpB-like_PALP"/>
</dbReference>
<sequence length="65" mass="7010">MDLPLVDKKLIDGYIQVTDEEATDVARKLAKLEGVFAGFSSGANVCAAIKLLKSSEKGKKYSFNS</sequence>
<protein>
    <submittedName>
        <fullName evidence="4">Cysteine synthase A</fullName>
        <ecNumber evidence="4">2.5.1.47</ecNumber>
    </submittedName>
</protein>
<evidence type="ECO:0000313" key="4">
    <source>
        <dbReference type="EMBL" id="SUY24174.1"/>
    </source>
</evidence>
<dbReference type="GO" id="GO:0004124">
    <property type="term" value="F:cysteine synthase activity"/>
    <property type="evidence" value="ECO:0007669"/>
    <property type="project" value="UniProtKB-EC"/>
</dbReference>
<dbReference type="SUPFAM" id="SSF53686">
    <property type="entry name" value="Tryptophan synthase beta subunit-like PLP-dependent enzymes"/>
    <property type="match status" value="1"/>
</dbReference>
<comment type="cofactor">
    <cofactor evidence="1">
        <name>pyridoxal 5'-phosphate</name>
        <dbReference type="ChEBI" id="CHEBI:597326"/>
    </cofactor>
</comment>
<evidence type="ECO:0000259" key="3">
    <source>
        <dbReference type="Pfam" id="PF00291"/>
    </source>
</evidence>
<dbReference type="PANTHER" id="PTHR10314">
    <property type="entry name" value="CYSTATHIONINE BETA-SYNTHASE"/>
    <property type="match status" value="1"/>
</dbReference>
<dbReference type="Pfam" id="PF00291">
    <property type="entry name" value="PALP"/>
    <property type="match status" value="1"/>
</dbReference>
<dbReference type="EC" id="2.5.1.47" evidence="4"/>
<dbReference type="InterPro" id="IPR036052">
    <property type="entry name" value="TrpB-like_PALP_sf"/>
</dbReference>
<dbReference type="Gene3D" id="3.40.50.1100">
    <property type="match status" value="1"/>
</dbReference>
<gene>
    <name evidence="4" type="primary">cysK_2</name>
    <name evidence="4" type="ORF">NCTC13307_02140</name>
</gene>
<reference evidence="4" key="1">
    <citation type="submission" date="2018-06" db="EMBL/GenBank/DDBJ databases">
        <authorList>
            <consortium name="Pathogen Informatics"/>
            <person name="Doyle S."/>
        </authorList>
    </citation>
    <scope>NUCLEOTIDE SEQUENCE</scope>
    <source>
        <strain evidence="4">NCTC13307</strain>
    </source>
</reference>
<evidence type="ECO:0000256" key="2">
    <source>
        <dbReference type="ARBA" id="ARBA00022898"/>
    </source>
</evidence>
<proteinExistence type="predicted"/>
<accession>A0A381IB16</accession>
<evidence type="ECO:0000256" key="1">
    <source>
        <dbReference type="ARBA" id="ARBA00001933"/>
    </source>
</evidence>
<name>A0A381IB16_CLODI</name>
<feature type="domain" description="Tryptophan synthase beta chain-like PALP" evidence="3">
    <location>
        <begin position="8"/>
        <end position="56"/>
    </location>
</feature>
<dbReference type="InterPro" id="IPR050214">
    <property type="entry name" value="Cys_Synth/Cystath_Beta-Synth"/>
</dbReference>
<keyword evidence="4" id="KW-0808">Transferase</keyword>
<keyword evidence="2" id="KW-0663">Pyridoxal phosphate</keyword>
<dbReference type="EMBL" id="UFWD01000001">
    <property type="protein sequence ID" value="SUY24174.1"/>
    <property type="molecule type" value="Genomic_DNA"/>
</dbReference>
<organism evidence="4">
    <name type="scientific">Clostridioides difficile</name>
    <name type="common">Peptoclostridium difficile</name>
    <dbReference type="NCBI Taxonomy" id="1496"/>
    <lineage>
        <taxon>Bacteria</taxon>
        <taxon>Bacillati</taxon>
        <taxon>Bacillota</taxon>
        <taxon>Clostridia</taxon>
        <taxon>Peptostreptococcales</taxon>
        <taxon>Peptostreptococcaceae</taxon>
        <taxon>Clostridioides</taxon>
    </lineage>
</organism>
<dbReference type="AlphaFoldDB" id="A0A381IB16"/>